<dbReference type="GO" id="GO:0003677">
    <property type="term" value="F:DNA binding"/>
    <property type="evidence" value="ECO:0007669"/>
    <property type="project" value="UniProtKB-KW"/>
</dbReference>
<dbReference type="GO" id="GO:0045892">
    <property type="term" value="P:negative regulation of DNA-templated transcription"/>
    <property type="evidence" value="ECO:0007669"/>
    <property type="project" value="TreeGrafter"/>
</dbReference>
<dbReference type="Pfam" id="PF01614">
    <property type="entry name" value="IclR_C"/>
    <property type="match status" value="1"/>
</dbReference>
<evidence type="ECO:0000256" key="2">
    <source>
        <dbReference type="ARBA" id="ARBA00023125"/>
    </source>
</evidence>
<dbReference type="RefSeq" id="WP_116470076.1">
    <property type="nucleotide sequence ID" value="NZ_QENQ01000001.1"/>
</dbReference>
<protein>
    <submittedName>
        <fullName evidence="6">IclR family transcriptional regulator</fullName>
    </submittedName>
</protein>
<dbReference type="SMART" id="SM00346">
    <property type="entry name" value="HTH_ICLR"/>
    <property type="match status" value="1"/>
</dbReference>
<dbReference type="InterPro" id="IPR029016">
    <property type="entry name" value="GAF-like_dom_sf"/>
</dbReference>
<dbReference type="PANTHER" id="PTHR30136">
    <property type="entry name" value="HELIX-TURN-HELIX TRANSCRIPTIONAL REGULATOR, ICLR FAMILY"/>
    <property type="match status" value="1"/>
</dbReference>
<reference evidence="6 7" key="1">
    <citation type="submission" date="2018-05" db="EMBL/GenBank/DDBJ databases">
        <title>Description of Sphingomonas pokkalii sp nov, isolated from the rhizosphere of saline tolerant pokkali rice and its draft genome analysis.</title>
        <authorList>
            <person name="Menon R."/>
            <person name="Kumari S."/>
            <person name="Rameshkumar N."/>
        </authorList>
    </citation>
    <scope>NUCLEOTIDE SEQUENCE [LARGE SCALE GENOMIC DNA]</scope>
    <source>
        <strain evidence="6 7">L3B27</strain>
    </source>
</reference>
<evidence type="ECO:0000313" key="6">
    <source>
        <dbReference type="EMBL" id="PVX30668.1"/>
    </source>
</evidence>
<keyword evidence="7" id="KW-1185">Reference proteome</keyword>
<dbReference type="Pfam" id="PF09339">
    <property type="entry name" value="HTH_IclR"/>
    <property type="match status" value="1"/>
</dbReference>
<dbReference type="InterPro" id="IPR036388">
    <property type="entry name" value="WH-like_DNA-bd_sf"/>
</dbReference>
<dbReference type="Gene3D" id="1.10.10.10">
    <property type="entry name" value="Winged helix-like DNA-binding domain superfamily/Winged helix DNA-binding domain"/>
    <property type="match status" value="1"/>
</dbReference>
<dbReference type="EMBL" id="QENQ01000001">
    <property type="protein sequence ID" value="PVX30668.1"/>
    <property type="molecule type" value="Genomic_DNA"/>
</dbReference>
<name>A0A2U0SH54_9SPHN</name>
<dbReference type="SUPFAM" id="SSF46785">
    <property type="entry name" value="Winged helix' DNA-binding domain"/>
    <property type="match status" value="1"/>
</dbReference>
<dbReference type="InterPro" id="IPR014757">
    <property type="entry name" value="Tscrpt_reg_IclR_C"/>
</dbReference>
<feature type="domain" description="IclR-ED" evidence="5">
    <location>
        <begin position="69"/>
        <end position="258"/>
    </location>
</feature>
<dbReference type="AlphaFoldDB" id="A0A2U0SH54"/>
<keyword evidence="3" id="KW-0804">Transcription</keyword>
<evidence type="ECO:0000256" key="1">
    <source>
        <dbReference type="ARBA" id="ARBA00023015"/>
    </source>
</evidence>
<dbReference type="InterPro" id="IPR005471">
    <property type="entry name" value="Tscrpt_reg_IclR_N"/>
</dbReference>
<dbReference type="PROSITE" id="PS51077">
    <property type="entry name" value="HTH_ICLR"/>
    <property type="match status" value="1"/>
</dbReference>
<comment type="caution">
    <text evidence="6">The sequence shown here is derived from an EMBL/GenBank/DDBJ whole genome shotgun (WGS) entry which is preliminary data.</text>
</comment>
<accession>A0A2U0SH54</accession>
<keyword evidence="2" id="KW-0238">DNA-binding</keyword>
<dbReference type="InterPro" id="IPR036390">
    <property type="entry name" value="WH_DNA-bd_sf"/>
</dbReference>
<gene>
    <name evidence="6" type="ORF">DD559_16070</name>
</gene>
<evidence type="ECO:0000259" key="4">
    <source>
        <dbReference type="PROSITE" id="PS51077"/>
    </source>
</evidence>
<keyword evidence="1" id="KW-0805">Transcription regulation</keyword>
<evidence type="ECO:0000256" key="3">
    <source>
        <dbReference type="ARBA" id="ARBA00023163"/>
    </source>
</evidence>
<dbReference type="GO" id="GO:0003700">
    <property type="term" value="F:DNA-binding transcription factor activity"/>
    <property type="evidence" value="ECO:0007669"/>
    <property type="project" value="TreeGrafter"/>
</dbReference>
<dbReference type="PROSITE" id="PS51078">
    <property type="entry name" value="ICLR_ED"/>
    <property type="match status" value="1"/>
</dbReference>
<dbReference type="Gene3D" id="3.30.450.40">
    <property type="match status" value="1"/>
</dbReference>
<dbReference type="InterPro" id="IPR050707">
    <property type="entry name" value="HTH_MetabolicPath_Reg"/>
</dbReference>
<dbReference type="Proteomes" id="UP000245890">
    <property type="component" value="Unassembled WGS sequence"/>
</dbReference>
<evidence type="ECO:0000259" key="5">
    <source>
        <dbReference type="PROSITE" id="PS51078"/>
    </source>
</evidence>
<dbReference type="SUPFAM" id="SSF55781">
    <property type="entry name" value="GAF domain-like"/>
    <property type="match status" value="1"/>
</dbReference>
<proteinExistence type="predicted"/>
<evidence type="ECO:0000313" key="7">
    <source>
        <dbReference type="Proteomes" id="UP000245890"/>
    </source>
</evidence>
<sequence length="265" mass="28960">MEKGVPIRSLARGIAVLQAVNRGGSLSMMEIARASNVPYPTACRIVQTLLFEGLIEQEPVRKRYRPTGLVQTLAHGFQGHAGIVQAARPHIVELTRRVMWPISLSTHVGSNMVIRDSTHSLTTLTFSDYYPGYSIPILHCASGLVYLANMTEDERAGILASLQRLPDLVPVHTMRMIEEDALLEKIRGQGYATRGNNHFTRNPGKTSSIAVPIFEHGRVAGAITLAFFSSAIRMDDAVRQFLPVLQQTGLAITTDLAPHIAAAAE</sequence>
<dbReference type="PANTHER" id="PTHR30136:SF23">
    <property type="entry name" value="DNA-BINDING TRANSCRIPTIONAL ACTIVATOR MHPR"/>
    <property type="match status" value="1"/>
</dbReference>
<dbReference type="OrthoDB" id="7182119at2"/>
<feature type="domain" description="HTH iclR-type" evidence="4">
    <location>
        <begin position="7"/>
        <end position="68"/>
    </location>
</feature>
<organism evidence="6 7">
    <name type="scientific">Sphingomonas pokkalii</name>
    <dbReference type="NCBI Taxonomy" id="2175090"/>
    <lineage>
        <taxon>Bacteria</taxon>
        <taxon>Pseudomonadati</taxon>
        <taxon>Pseudomonadota</taxon>
        <taxon>Alphaproteobacteria</taxon>
        <taxon>Sphingomonadales</taxon>
        <taxon>Sphingomonadaceae</taxon>
        <taxon>Sphingomonas</taxon>
    </lineage>
</organism>